<dbReference type="Pfam" id="PF02310">
    <property type="entry name" value="B12-binding"/>
    <property type="match status" value="1"/>
</dbReference>
<dbReference type="InterPro" id="IPR036594">
    <property type="entry name" value="Meth_synthase_dom"/>
</dbReference>
<dbReference type="PROSITE" id="PS51332">
    <property type="entry name" value="B12_BINDING"/>
    <property type="match status" value="1"/>
</dbReference>
<dbReference type="RefSeq" id="WP_013722467.1">
    <property type="nucleotide sequence ID" value="NC_015422.1"/>
</dbReference>
<evidence type="ECO:0000259" key="2">
    <source>
        <dbReference type="PROSITE" id="PS51332"/>
    </source>
</evidence>
<dbReference type="AlphaFoldDB" id="F4G5T2"/>
<keyword evidence="4" id="KW-1185">Reference proteome</keyword>
<evidence type="ECO:0000259" key="1">
    <source>
        <dbReference type="PROSITE" id="PS50937"/>
    </source>
</evidence>
<feature type="domain" description="HTH merR-type" evidence="1">
    <location>
        <begin position="19"/>
        <end position="77"/>
    </location>
</feature>
<organism evidence="3 4">
    <name type="scientific">Alicycliphilus denitrificans (strain DSM 14773 / CIP 107495 / K601)</name>
    <dbReference type="NCBI Taxonomy" id="596154"/>
    <lineage>
        <taxon>Bacteria</taxon>
        <taxon>Pseudomonadati</taxon>
        <taxon>Pseudomonadota</taxon>
        <taxon>Betaproteobacteria</taxon>
        <taxon>Burkholderiales</taxon>
        <taxon>Comamonadaceae</taxon>
        <taxon>Alicycliphilus</taxon>
    </lineage>
</organism>
<evidence type="ECO:0000313" key="4">
    <source>
        <dbReference type="Proteomes" id="UP000007938"/>
    </source>
</evidence>
<accession>F4G5T2</accession>
<protein>
    <submittedName>
        <fullName evidence="3">Cobalamin B12-binding domain protein</fullName>
    </submittedName>
</protein>
<dbReference type="InterPro" id="IPR003759">
    <property type="entry name" value="Cbl-bd_cap"/>
</dbReference>
<dbReference type="SUPFAM" id="SSF52242">
    <property type="entry name" value="Cobalamin (vitamin B12)-binding domain"/>
    <property type="match status" value="1"/>
</dbReference>
<proteinExistence type="predicted"/>
<reference evidence="3 4" key="2">
    <citation type="submission" date="2011-04" db="EMBL/GenBank/DDBJ databases">
        <title>Complete sequence of chromosome of Alicycliphilus denitrificans K601.</title>
        <authorList>
            <consortium name="US DOE Joint Genome Institute"/>
            <person name="Lucas S."/>
            <person name="Han J."/>
            <person name="Lapidus A."/>
            <person name="Cheng J.-F."/>
            <person name="Goodwin L."/>
            <person name="Pitluck S."/>
            <person name="Peters L."/>
            <person name="Zeytun A."/>
            <person name="Detter J.C."/>
            <person name="Han C."/>
            <person name="Tapia R."/>
            <person name="Land M."/>
            <person name="Hauser L."/>
            <person name="Kyrpides N."/>
            <person name="Ivanova N."/>
            <person name="Mikhailova N."/>
            <person name="Pagani I."/>
            <person name="Oosterkamp M."/>
            <person name="Pieper D."/>
            <person name="van Berkel W."/>
            <person name="Langenhoff A."/>
            <person name="Smidt H."/>
            <person name="Stams A."/>
            <person name="Woyke T."/>
        </authorList>
    </citation>
    <scope>NUCLEOTIDE SEQUENCE [LARGE SCALE GENOMIC DNA]</scope>
    <source>
        <strain evidence="4">DSM 14773 / CIP 107495 / K601</strain>
    </source>
</reference>
<dbReference type="GO" id="GO:0046872">
    <property type="term" value="F:metal ion binding"/>
    <property type="evidence" value="ECO:0007669"/>
    <property type="project" value="InterPro"/>
</dbReference>
<dbReference type="GO" id="GO:0003677">
    <property type="term" value="F:DNA binding"/>
    <property type="evidence" value="ECO:0007669"/>
    <property type="project" value="InterPro"/>
</dbReference>
<dbReference type="OrthoDB" id="9800334at2"/>
<dbReference type="STRING" id="596154.Alide2_2992"/>
<dbReference type="Gene3D" id="1.10.1240.10">
    <property type="entry name" value="Methionine synthase domain"/>
    <property type="match status" value="1"/>
</dbReference>
<sequence length="324" mass="34371">MNSPTPPTALTPPASSEGGLPIAAVERETGLGKDALRVWERRYGFPTPARDSSGDRLYSADQVQQLKLISRLLDFGLRPGKVVGLDQAALQALLTQHVPVSVANLSKTDTDSAAADPVMGELLHAIGAHDPRALRHSLSHAQLRMGLAPFVTDLVAPLTTAVGEAWAQGRFEVFEEHLYTEVITGVLRHAIASLAPQPVPQGPKVLLTTVPQEQHSLGLLMVEALLALEGCTCVSLGTQTPLTDIAQAALAHRADVVALSFSNLHKAAVVQTSLRELRAQLPAATALWVGGACTALYQWPLAGVSAVPHLSGLQPLVAQWRHAH</sequence>
<feature type="domain" description="B12-binding" evidence="2">
    <location>
        <begin position="202"/>
        <end position="324"/>
    </location>
</feature>
<dbReference type="Gene3D" id="1.10.1660.10">
    <property type="match status" value="1"/>
</dbReference>
<dbReference type="CDD" id="cd01104">
    <property type="entry name" value="HTH_MlrA-CarA"/>
    <property type="match status" value="1"/>
</dbReference>
<dbReference type="Proteomes" id="UP000007938">
    <property type="component" value="Chromosome"/>
</dbReference>
<dbReference type="InterPro" id="IPR000551">
    <property type="entry name" value="MerR-type_HTH_dom"/>
</dbReference>
<dbReference type="InterPro" id="IPR036724">
    <property type="entry name" value="Cobalamin-bd_sf"/>
</dbReference>
<dbReference type="CDD" id="cd02065">
    <property type="entry name" value="B12-binding_like"/>
    <property type="match status" value="1"/>
</dbReference>
<gene>
    <name evidence="3" type="ordered locus">Alide2_2992</name>
</gene>
<dbReference type="Gene3D" id="3.40.50.280">
    <property type="entry name" value="Cobalamin-binding domain"/>
    <property type="match status" value="1"/>
</dbReference>
<dbReference type="eggNOG" id="COG0789">
    <property type="taxonomic scope" value="Bacteria"/>
</dbReference>
<dbReference type="InterPro" id="IPR006158">
    <property type="entry name" value="Cobalamin-bd"/>
</dbReference>
<dbReference type="GO" id="GO:0006355">
    <property type="term" value="P:regulation of DNA-templated transcription"/>
    <property type="evidence" value="ECO:0007669"/>
    <property type="project" value="InterPro"/>
</dbReference>
<dbReference type="KEGG" id="adk:Alide2_2992"/>
<dbReference type="HOGENOM" id="CLU_045945_3_0_4"/>
<dbReference type="InterPro" id="IPR009061">
    <property type="entry name" value="DNA-bd_dom_put_sf"/>
</dbReference>
<dbReference type="SMART" id="SM00422">
    <property type="entry name" value="HTH_MERR"/>
    <property type="match status" value="1"/>
</dbReference>
<dbReference type="EMBL" id="CP002657">
    <property type="protein sequence ID" value="AEB85339.1"/>
    <property type="molecule type" value="Genomic_DNA"/>
</dbReference>
<reference evidence="3 4" key="1">
    <citation type="journal article" date="2011" name="J. Bacteriol.">
        <title>Genome Sequences of Alicycliphilus denitrificans Strains BC and K601T.</title>
        <authorList>
            <person name="Oosterkamp M.J."/>
            <person name="Veuskens T."/>
            <person name="Plugge C.M."/>
            <person name="Langenhoff A.A."/>
            <person name="Gerritse J."/>
            <person name="van Berkel W.J."/>
            <person name="Pieper D.H."/>
            <person name="Junca H."/>
            <person name="Goodwin L.A."/>
            <person name="Daligault H.E."/>
            <person name="Bruce D.C."/>
            <person name="Detter J.C."/>
            <person name="Tapia R."/>
            <person name="Han C.S."/>
            <person name="Land M.L."/>
            <person name="Hauser L.J."/>
            <person name="Smidt H."/>
            <person name="Stams A.J."/>
        </authorList>
    </citation>
    <scope>NUCLEOTIDE SEQUENCE [LARGE SCALE GENOMIC DNA]</scope>
    <source>
        <strain evidence="4">DSM 14773 / CIP 107495 / K601</strain>
    </source>
</reference>
<dbReference type="PROSITE" id="PS50937">
    <property type="entry name" value="HTH_MERR_2"/>
    <property type="match status" value="1"/>
</dbReference>
<dbReference type="GO" id="GO:0031419">
    <property type="term" value="F:cobalamin binding"/>
    <property type="evidence" value="ECO:0007669"/>
    <property type="project" value="InterPro"/>
</dbReference>
<dbReference type="Pfam" id="PF02607">
    <property type="entry name" value="B12-binding_2"/>
    <property type="match status" value="1"/>
</dbReference>
<evidence type="ECO:0000313" key="3">
    <source>
        <dbReference type="EMBL" id="AEB85339.1"/>
    </source>
</evidence>
<name>F4G5T2_ALIDK</name>
<dbReference type="SUPFAM" id="SSF46955">
    <property type="entry name" value="Putative DNA-binding domain"/>
    <property type="match status" value="1"/>
</dbReference>
<dbReference type="eggNOG" id="COG5012">
    <property type="taxonomic scope" value="Bacteria"/>
</dbReference>
<dbReference type="Pfam" id="PF13411">
    <property type="entry name" value="MerR_1"/>
    <property type="match status" value="1"/>
</dbReference>